<evidence type="ECO:0000256" key="4">
    <source>
        <dbReference type="PROSITE-ProRule" id="PRU00175"/>
    </source>
</evidence>
<feature type="domain" description="RING-type" evidence="6">
    <location>
        <begin position="206"/>
        <end position="248"/>
    </location>
</feature>
<dbReference type="PROSITE" id="PS00518">
    <property type="entry name" value="ZF_RING_1"/>
    <property type="match status" value="1"/>
</dbReference>
<evidence type="ECO:0000313" key="8">
    <source>
        <dbReference type="Proteomes" id="UP000054498"/>
    </source>
</evidence>
<dbReference type="RefSeq" id="XP_013892866.1">
    <property type="nucleotide sequence ID" value="XM_014037412.1"/>
</dbReference>
<dbReference type="STRING" id="145388.A0A0D2LWB7"/>
<name>A0A0D2LWB7_9CHLO</name>
<evidence type="ECO:0000256" key="5">
    <source>
        <dbReference type="SAM" id="MobiDB-lite"/>
    </source>
</evidence>
<feature type="non-terminal residue" evidence="7">
    <location>
        <position position="1"/>
    </location>
</feature>
<dbReference type="SMART" id="SM00184">
    <property type="entry name" value="RING"/>
    <property type="match status" value="1"/>
</dbReference>
<evidence type="ECO:0000256" key="1">
    <source>
        <dbReference type="ARBA" id="ARBA00022723"/>
    </source>
</evidence>
<keyword evidence="2 4" id="KW-0863">Zinc-finger</keyword>
<dbReference type="InterPro" id="IPR013083">
    <property type="entry name" value="Znf_RING/FYVE/PHD"/>
</dbReference>
<dbReference type="GeneID" id="25731647"/>
<proteinExistence type="predicted"/>
<feature type="compositionally biased region" description="Polar residues" evidence="5">
    <location>
        <begin position="30"/>
        <end position="42"/>
    </location>
</feature>
<dbReference type="Proteomes" id="UP000054498">
    <property type="component" value="Unassembled WGS sequence"/>
</dbReference>
<keyword evidence="1" id="KW-0479">Metal-binding</keyword>
<dbReference type="Pfam" id="PF13920">
    <property type="entry name" value="zf-C3HC4_3"/>
    <property type="match status" value="1"/>
</dbReference>
<feature type="compositionally biased region" description="Gly residues" evidence="5">
    <location>
        <begin position="141"/>
        <end position="151"/>
    </location>
</feature>
<keyword evidence="3" id="KW-0862">Zinc</keyword>
<evidence type="ECO:0000256" key="3">
    <source>
        <dbReference type="ARBA" id="ARBA00022833"/>
    </source>
</evidence>
<feature type="region of interest" description="Disordered" evidence="5">
    <location>
        <begin position="122"/>
        <end position="153"/>
    </location>
</feature>
<evidence type="ECO:0000313" key="7">
    <source>
        <dbReference type="EMBL" id="KIY93846.1"/>
    </source>
</evidence>
<dbReference type="KEGG" id="mng:MNEG_14117"/>
<dbReference type="OrthoDB" id="6270329at2759"/>
<gene>
    <name evidence="7" type="ORF">MNEG_14117</name>
</gene>
<accession>A0A0D2LWB7</accession>
<dbReference type="Gene3D" id="3.30.40.10">
    <property type="entry name" value="Zinc/RING finger domain, C3HC4 (zinc finger)"/>
    <property type="match status" value="1"/>
</dbReference>
<dbReference type="InterPro" id="IPR001841">
    <property type="entry name" value="Znf_RING"/>
</dbReference>
<dbReference type="PROSITE" id="PS50089">
    <property type="entry name" value="ZF_RING_2"/>
    <property type="match status" value="1"/>
</dbReference>
<dbReference type="InterPro" id="IPR017907">
    <property type="entry name" value="Znf_RING_CS"/>
</dbReference>
<protein>
    <recommendedName>
        <fullName evidence="6">RING-type domain-containing protein</fullName>
    </recommendedName>
</protein>
<evidence type="ECO:0000259" key="6">
    <source>
        <dbReference type="PROSITE" id="PS50089"/>
    </source>
</evidence>
<feature type="region of interest" description="Disordered" evidence="5">
    <location>
        <begin position="15"/>
        <end position="59"/>
    </location>
</feature>
<sequence length="265" mass="25686">RLLALPGRVAEVAVGSGHGGSVDVRDAGASQPSRSRTATPRVSISGAGSGQGTEEGADGGAAAAASPLAAAFAHVTVALGASAGLNGAKRKHAGSAAADGASDGGSASGLIQAHVPHCELEPQAAGGGCGSSGASSSSSSSGGGGGSGEGAGEAEKVLNPELLDEGHGGPSVLDGLLRGFRRTTCNRVAPAGHHAGLSSSDDGISCGVCLDALPATAILPCKHVMCVDCALDMCKRYSLGTAACPFCRALVAGFRQATHDEMRQH</sequence>
<dbReference type="SUPFAM" id="SSF57850">
    <property type="entry name" value="RING/U-box"/>
    <property type="match status" value="1"/>
</dbReference>
<keyword evidence="8" id="KW-1185">Reference proteome</keyword>
<organism evidence="7 8">
    <name type="scientific">Monoraphidium neglectum</name>
    <dbReference type="NCBI Taxonomy" id="145388"/>
    <lineage>
        <taxon>Eukaryota</taxon>
        <taxon>Viridiplantae</taxon>
        <taxon>Chlorophyta</taxon>
        <taxon>core chlorophytes</taxon>
        <taxon>Chlorophyceae</taxon>
        <taxon>CS clade</taxon>
        <taxon>Sphaeropleales</taxon>
        <taxon>Selenastraceae</taxon>
        <taxon>Monoraphidium</taxon>
    </lineage>
</organism>
<reference evidence="7 8" key="1">
    <citation type="journal article" date="2013" name="BMC Genomics">
        <title>Reconstruction of the lipid metabolism for the microalga Monoraphidium neglectum from its genome sequence reveals characteristics suitable for biofuel production.</title>
        <authorList>
            <person name="Bogen C."/>
            <person name="Al-Dilaimi A."/>
            <person name="Albersmeier A."/>
            <person name="Wichmann J."/>
            <person name="Grundmann M."/>
            <person name="Rupp O."/>
            <person name="Lauersen K.J."/>
            <person name="Blifernez-Klassen O."/>
            <person name="Kalinowski J."/>
            <person name="Goesmann A."/>
            <person name="Mussgnug J.H."/>
            <person name="Kruse O."/>
        </authorList>
    </citation>
    <scope>NUCLEOTIDE SEQUENCE [LARGE SCALE GENOMIC DNA]</scope>
    <source>
        <strain evidence="7 8">SAG 48.87</strain>
    </source>
</reference>
<dbReference type="CDD" id="cd16449">
    <property type="entry name" value="RING-HC"/>
    <property type="match status" value="1"/>
</dbReference>
<dbReference type="AlphaFoldDB" id="A0A0D2LWB7"/>
<dbReference type="EMBL" id="KK104482">
    <property type="protein sequence ID" value="KIY93846.1"/>
    <property type="molecule type" value="Genomic_DNA"/>
</dbReference>
<dbReference type="GO" id="GO:0008270">
    <property type="term" value="F:zinc ion binding"/>
    <property type="evidence" value="ECO:0007669"/>
    <property type="project" value="UniProtKB-KW"/>
</dbReference>
<evidence type="ECO:0000256" key="2">
    <source>
        <dbReference type="ARBA" id="ARBA00022771"/>
    </source>
</evidence>